<keyword evidence="10" id="KW-1185">Reference proteome</keyword>
<accession>A0ABS3C7D1</accession>
<feature type="domain" description="ABC3 transporter permease C-terminal" evidence="7">
    <location>
        <begin position="309"/>
        <end position="425"/>
    </location>
</feature>
<proteinExistence type="predicted"/>
<evidence type="ECO:0000313" key="10">
    <source>
        <dbReference type="Proteomes" id="UP000664317"/>
    </source>
</evidence>
<evidence type="ECO:0000256" key="6">
    <source>
        <dbReference type="SAM" id="Phobius"/>
    </source>
</evidence>
<feature type="domain" description="MacB-like periplasmic core" evidence="8">
    <location>
        <begin position="20"/>
        <end position="242"/>
    </location>
</feature>
<feature type="transmembrane region" description="Helical" evidence="6">
    <location>
        <begin position="771"/>
        <end position="792"/>
    </location>
</feature>
<feature type="domain" description="MacB-like periplasmic core" evidence="8">
    <location>
        <begin position="455"/>
        <end position="618"/>
    </location>
</feature>
<dbReference type="PANTHER" id="PTHR30572">
    <property type="entry name" value="MEMBRANE COMPONENT OF TRANSPORTER-RELATED"/>
    <property type="match status" value="1"/>
</dbReference>
<gene>
    <name evidence="9" type="ORF">J0A68_18850</name>
</gene>
<dbReference type="Proteomes" id="UP000664317">
    <property type="component" value="Unassembled WGS sequence"/>
</dbReference>
<dbReference type="InterPro" id="IPR003838">
    <property type="entry name" value="ABC3_permease_C"/>
</dbReference>
<evidence type="ECO:0000256" key="1">
    <source>
        <dbReference type="ARBA" id="ARBA00004651"/>
    </source>
</evidence>
<reference evidence="9 10" key="1">
    <citation type="submission" date="2021-03" db="EMBL/GenBank/DDBJ databases">
        <title>novel species isolated from a fishpond in China.</title>
        <authorList>
            <person name="Lu H."/>
            <person name="Cai Z."/>
        </authorList>
    </citation>
    <scope>NUCLEOTIDE SEQUENCE [LARGE SCALE GENOMIC DNA]</scope>
    <source>
        <strain evidence="9 10">H41</strain>
    </source>
</reference>
<dbReference type="InterPro" id="IPR025857">
    <property type="entry name" value="MacB_PCD"/>
</dbReference>
<dbReference type="InterPro" id="IPR050250">
    <property type="entry name" value="Macrolide_Exporter_MacB"/>
</dbReference>
<protein>
    <submittedName>
        <fullName evidence="9">ABC transporter permease</fullName>
    </submittedName>
</protein>
<comment type="caution">
    <text evidence="9">The sequence shown here is derived from an EMBL/GenBank/DDBJ whole genome shotgun (WGS) entry which is preliminary data.</text>
</comment>
<evidence type="ECO:0000256" key="2">
    <source>
        <dbReference type="ARBA" id="ARBA00022475"/>
    </source>
</evidence>
<feature type="transmembrane region" description="Helical" evidence="6">
    <location>
        <begin position="687"/>
        <end position="712"/>
    </location>
</feature>
<dbReference type="EMBL" id="JAFKCT010000009">
    <property type="protein sequence ID" value="MBN7813023.1"/>
    <property type="molecule type" value="Genomic_DNA"/>
</dbReference>
<dbReference type="RefSeq" id="WP_206579793.1">
    <property type="nucleotide sequence ID" value="NZ_JAFKCT010000009.1"/>
</dbReference>
<evidence type="ECO:0000259" key="8">
    <source>
        <dbReference type="Pfam" id="PF12704"/>
    </source>
</evidence>
<evidence type="ECO:0000256" key="3">
    <source>
        <dbReference type="ARBA" id="ARBA00022692"/>
    </source>
</evidence>
<dbReference type="Pfam" id="PF12704">
    <property type="entry name" value="MacB_PCD"/>
    <property type="match status" value="2"/>
</dbReference>
<organism evidence="9 10">
    <name type="scientific">Algoriphagus oliviformis</name>
    <dbReference type="NCBI Taxonomy" id="2811231"/>
    <lineage>
        <taxon>Bacteria</taxon>
        <taxon>Pseudomonadati</taxon>
        <taxon>Bacteroidota</taxon>
        <taxon>Cytophagia</taxon>
        <taxon>Cytophagales</taxon>
        <taxon>Cyclobacteriaceae</taxon>
        <taxon>Algoriphagus</taxon>
    </lineage>
</organism>
<keyword evidence="3 6" id="KW-0812">Transmembrane</keyword>
<feature type="transmembrane region" description="Helical" evidence="6">
    <location>
        <begin position="303"/>
        <end position="325"/>
    </location>
</feature>
<dbReference type="PROSITE" id="PS51257">
    <property type="entry name" value="PROKAR_LIPOPROTEIN"/>
    <property type="match status" value="1"/>
</dbReference>
<keyword evidence="5 6" id="KW-0472">Membrane</keyword>
<evidence type="ECO:0000259" key="7">
    <source>
        <dbReference type="Pfam" id="PF02687"/>
    </source>
</evidence>
<feature type="domain" description="ABC3 transporter permease C-terminal" evidence="7">
    <location>
        <begin position="691"/>
        <end position="804"/>
    </location>
</feature>
<comment type="subcellular location">
    <subcellularLocation>
        <location evidence="1">Cell membrane</location>
        <topology evidence="1">Multi-pass membrane protein</topology>
    </subcellularLocation>
</comment>
<feature type="transmembrane region" description="Helical" evidence="6">
    <location>
        <begin position="740"/>
        <end position="759"/>
    </location>
</feature>
<dbReference type="Pfam" id="PF02687">
    <property type="entry name" value="FtsX"/>
    <property type="match status" value="2"/>
</dbReference>
<evidence type="ECO:0000256" key="5">
    <source>
        <dbReference type="ARBA" id="ARBA00023136"/>
    </source>
</evidence>
<feature type="transmembrane region" description="Helical" evidence="6">
    <location>
        <begin position="396"/>
        <end position="420"/>
    </location>
</feature>
<keyword evidence="4 6" id="KW-1133">Transmembrane helix</keyword>
<sequence length="811" mass="89801">MLKNYLKIAWRNLLKARGFSLINISGLSIGIAACILITVYILHETSYDKFVPNSENIYRVVGRLNLGERVDYTAHFSANLARTVDADFDEIELAGRIMDNDLFYGAGTNEIQIDDEAMQHHEEKFTYADQAIIDIFSIPMVYGDAKTALAEPKTIVISESVSKKFFKDQSPIGHVIYLNGNREDPRKITGVMRDFPTNSHLDYDYFLTLKGVEFGKGEQERWIQSNYKNYVALRPGTDADTFGKTMGSSVISNYLKPAMVAAGLAIAENLEQNAQIYLQPMTDIHLHSAAMGNEAALRNDIKIVWIFGTVALFILLLASINFVNLSTAKSANRAKEVGLRKVVGSGRTNLVFQFLAESMLLTFIAFGIGVLLAQFLMPVFQQMTGIALEMPWSSAFFIPALVLSALLVGGLAGLYPSIYLSGFSPINVLKGKLRLGSKSGGFQSSLVIFQFTVSIILIIGTLVINEQMSFILTSKVGFEKEQVIQLYGTNMLGDKDEVFKAELERMQGVEAVTISDFLPLADTKRNGNGVVNEGQEGVGETVSTQIWQVDEDYIETLGIELVAGRNFDPTIASDREAAIVNEELVRQLGLEDPVGKRFSRFGQLTEIIGVVKDFQFDNMKQKMRPLALFLGKSNTIISLKANTADMPGLLKSIEGKWNQFAPNLAFRYAFMDDSFAQMYDNVRRIKIIFTSFAVLAIVVACLGLFALSAFMVEQRSKEMSIRKVLGATAEGIYGMLTQKFLYLVLASLVLASPVAYFLMENWLKDYEYKIAIGWQSFVFAGGAAVALALATVSYHALRSLRVNPASNLKGE</sequence>
<evidence type="ECO:0000313" key="9">
    <source>
        <dbReference type="EMBL" id="MBN7813023.1"/>
    </source>
</evidence>
<keyword evidence="2" id="KW-1003">Cell membrane</keyword>
<name>A0ABS3C7D1_9BACT</name>
<feature type="transmembrane region" description="Helical" evidence="6">
    <location>
        <begin position="441"/>
        <end position="464"/>
    </location>
</feature>
<evidence type="ECO:0000256" key="4">
    <source>
        <dbReference type="ARBA" id="ARBA00022989"/>
    </source>
</evidence>
<feature type="transmembrane region" description="Helical" evidence="6">
    <location>
        <begin position="350"/>
        <end position="376"/>
    </location>
</feature>
<feature type="transmembrane region" description="Helical" evidence="6">
    <location>
        <begin position="21"/>
        <end position="42"/>
    </location>
</feature>
<dbReference type="PANTHER" id="PTHR30572:SF18">
    <property type="entry name" value="ABC-TYPE MACROLIDE FAMILY EXPORT SYSTEM PERMEASE COMPONENT 2"/>
    <property type="match status" value="1"/>
</dbReference>